<dbReference type="GO" id="GO:0008081">
    <property type="term" value="F:phosphoric diester hydrolase activity"/>
    <property type="evidence" value="ECO:0007669"/>
    <property type="project" value="InterPro"/>
</dbReference>
<keyword evidence="5" id="KW-1185">Reference proteome</keyword>
<dbReference type="PROSITE" id="PS51704">
    <property type="entry name" value="GP_PDE"/>
    <property type="match status" value="1"/>
</dbReference>
<feature type="transmembrane region" description="Helical" evidence="2">
    <location>
        <begin position="333"/>
        <end position="352"/>
    </location>
</feature>
<feature type="domain" description="GP-PDE" evidence="3">
    <location>
        <begin position="36"/>
        <end position="286"/>
    </location>
</feature>
<sequence length="371" mass="40919">MTVSETMPLLSPSARPAPLPPSALPSTSRGTAVRIPQAIAHRGYKALYPENTMLAFRSAVAVGAHALETDLHLSADGQVVLSHDRTLKRCYGVDTPVGECDWSYLQTLRTLKAPHEPMPRLVDLLTWLAEPGTGREKIWVLLDVKPDDAPEALLGAVARAFETVERDDGVPWEKRIVIGCWNSNFLNASLSLLPTFPLAHQSHSPSSSTRFLRSPSYPGLSFNMFQQTLVGPCGARFRKALAAAPDAATRRLFVWTVNEPFWMRWAVKQGVDGVITDDPAKYLDVVGRYEEEVAAAARASAQDEDAVGSASDRQTSVFSAVPEPTSWTHRTKLYFQAAIIQLLILLFTPLLLRSVRWQFKEPGYASRITKA</sequence>
<accession>A0A8K0TCX8</accession>
<organism evidence="4 5">
    <name type="scientific">Plectosphaerella cucumerina</name>
    <dbReference type="NCBI Taxonomy" id="40658"/>
    <lineage>
        <taxon>Eukaryota</taxon>
        <taxon>Fungi</taxon>
        <taxon>Dikarya</taxon>
        <taxon>Ascomycota</taxon>
        <taxon>Pezizomycotina</taxon>
        <taxon>Sordariomycetes</taxon>
        <taxon>Hypocreomycetidae</taxon>
        <taxon>Glomerellales</taxon>
        <taxon>Plectosphaerellaceae</taxon>
        <taxon>Plectosphaerella</taxon>
    </lineage>
</organism>
<dbReference type="CDD" id="cd08570">
    <property type="entry name" value="GDPD_YPL206cp_fungi"/>
    <property type="match status" value="1"/>
</dbReference>
<gene>
    <name evidence="4" type="ORF">B0T11DRAFT_299006</name>
</gene>
<dbReference type="PANTHER" id="PTHR43805">
    <property type="entry name" value="GLYCEROPHOSPHORYL DIESTER PHOSPHODIESTERASE"/>
    <property type="match status" value="1"/>
</dbReference>
<evidence type="ECO:0000256" key="2">
    <source>
        <dbReference type="SAM" id="Phobius"/>
    </source>
</evidence>
<name>A0A8K0TCX8_9PEZI</name>
<dbReference type="PANTHER" id="PTHR43805:SF1">
    <property type="entry name" value="GP-PDE DOMAIN-CONTAINING PROTEIN"/>
    <property type="match status" value="1"/>
</dbReference>
<dbReference type="EMBL" id="JAGPXD010000004">
    <property type="protein sequence ID" value="KAH7357826.1"/>
    <property type="molecule type" value="Genomic_DNA"/>
</dbReference>
<dbReference type="Proteomes" id="UP000813385">
    <property type="component" value="Unassembled WGS sequence"/>
</dbReference>
<evidence type="ECO:0000259" key="3">
    <source>
        <dbReference type="PROSITE" id="PS51704"/>
    </source>
</evidence>
<proteinExistence type="predicted"/>
<reference evidence="4" key="1">
    <citation type="journal article" date="2021" name="Nat. Commun.">
        <title>Genetic determinants of endophytism in the Arabidopsis root mycobiome.</title>
        <authorList>
            <person name="Mesny F."/>
            <person name="Miyauchi S."/>
            <person name="Thiergart T."/>
            <person name="Pickel B."/>
            <person name="Atanasova L."/>
            <person name="Karlsson M."/>
            <person name="Huettel B."/>
            <person name="Barry K.W."/>
            <person name="Haridas S."/>
            <person name="Chen C."/>
            <person name="Bauer D."/>
            <person name="Andreopoulos W."/>
            <person name="Pangilinan J."/>
            <person name="LaButti K."/>
            <person name="Riley R."/>
            <person name="Lipzen A."/>
            <person name="Clum A."/>
            <person name="Drula E."/>
            <person name="Henrissat B."/>
            <person name="Kohler A."/>
            <person name="Grigoriev I.V."/>
            <person name="Martin F.M."/>
            <person name="Hacquard S."/>
        </authorList>
    </citation>
    <scope>NUCLEOTIDE SEQUENCE</scope>
    <source>
        <strain evidence="4">MPI-CAGE-AT-0016</strain>
    </source>
</reference>
<comment type="caution">
    <text evidence="4">The sequence shown here is derived from an EMBL/GenBank/DDBJ whole genome shotgun (WGS) entry which is preliminary data.</text>
</comment>
<dbReference type="GO" id="GO:0006629">
    <property type="term" value="P:lipid metabolic process"/>
    <property type="evidence" value="ECO:0007669"/>
    <property type="project" value="InterPro"/>
</dbReference>
<dbReference type="InterPro" id="IPR017946">
    <property type="entry name" value="PLC-like_Pdiesterase_TIM-brl"/>
</dbReference>
<dbReference type="Pfam" id="PF03009">
    <property type="entry name" value="GDPD"/>
    <property type="match status" value="1"/>
</dbReference>
<evidence type="ECO:0000313" key="4">
    <source>
        <dbReference type="EMBL" id="KAH7357826.1"/>
    </source>
</evidence>
<dbReference type="InterPro" id="IPR030395">
    <property type="entry name" value="GP_PDE_dom"/>
</dbReference>
<feature type="region of interest" description="Disordered" evidence="1">
    <location>
        <begin position="1"/>
        <end position="30"/>
    </location>
</feature>
<evidence type="ECO:0000313" key="5">
    <source>
        <dbReference type="Proteomes" id="UP000813385"/>
    </source>
</evidence>
<dbReference type="AlphaFoldDB" id="A0A8K0TCX8"/>
<keyword evidence="2" id="KW-1133">Transmembrane helix</keyword>
<protein>
    <submittedName>
        <fullName evidence="4">Glycerophosphoryl diester phosphodiesterase family protein</fullName>
    </submittedName>
</protein>
<keyword evidence="2" id="KW-0812">Transmembrane</keyword>
<dbReference type="OrthoDB" id="1058301at2759"/>
<evidence type="ECO:0000256" key="1">
    <source>
        <dbReference type="SAM" id="MobiDB-lite"/>
    </source>
</evidence>
<dbReference type="SUPFAM" id="SSF51695">
    <property type="entry name" value="PLC-like phosphodiesterases"/>
    <property type="match status" value="1"/>
</dbReference>
<keyword evidence="2" id="KW-0472">Membrane</keyword>
<dbReference type="Gene3D" id="3.20.20.190">
    <property type="entry name" value="Phosphatidylinositol (PI) phosphodiesterase"/>
    <property type="match status" value="1"/>
</dbReference>